<dbReference type="InterPro" id="IPR050426">
    <property type="entry name" value="Glycosyltransferase_28"/>
</dbReference>
<dbReference type="InterPro" id="IPR010610">
    <property type="entry name" value="EryCIII-like_C"/>
</dbReference>
<name>A0ABP6ZN65_9ACTN</name>
<feature type="domain" description="Erythromycin biosynthesis protein CIII-like C-terminal" evidence="1">
    <location>
        <begin position="287"/>
        <end position="413"/>
    </location>
</feature>
<evidence type="ECO:0000313" key="2">
    <source>
        <dbReference type="EMBL" id="GAA3613996.1"/>
    </source>
</evidence>
<dbReference type="CDD" id="cd03784">
    <property type="entry name" value="GT1_Gtf-like"/>
    <property type="match status" value="1"/>
</dbReference>
<dbReference type="PANTHER" id="PTHR48050">
    <property type="entry name" value="STEROL 3-BETA-GLUCOSYLTRANSFERASE"/>
    <property type="match status" value="1"/>
</dbReference>
<reference evidence="3" key="1">
    <citation type="journal article" date="2019" name="Int. J. Syst. Evol. Microbiol.">
        <title>The Global Catalogue of Microorganisms (GCM) 10K type strain sequencing project: providing services to taxonomists for standard genome sequencing and annotation.</title>
        <authorList>
            <consortium name="The Broad Institute Genomics Platform"/>
            <consortium name="The Broad Institute Genome Sequencing Center for Infectious Disease"/>
            <person name="Wu L."/>
            <person name="Ma J."/>
        </authorList>
    </citation>
    <scope>NUCLEOTIDE SEQUENCE [LARGE SCALE GENOMIC DNA]</scope>
    <source>
        <strain evidence="3">JCM 16929</strain>
    </source>
</reference>
<evidence type="ECO:0000313" key="3">
    <source>
        <dbReference type="Proteomes" id="UP001501490"/>
    </source>
</evidence>
<evidence type="ECO:0000259" key="1">
    <source>
        <dbReference type="Pfam" id="PF06722"/>
    </source>
</evidence>
<dbReference type="Pfam" id="PF06722">
    <property type="entry name" value="EryCIII-like_C"/>
    <property type="match status" value="1"/>
</dbReference>
<accession>A0ABP6ZN65</accession>
<protein>
    <submittedName>
        <fullName evidence="2">Glycosyltransferase</fullName>
    </submittedName>
</protein>
<dbReference type="EMBL" id="BAABAB010000010">
    <property type="protein sequence ID" value="GAA3613996.1"/>
    <property type="molecule type" value="Genomic_DNA"/>
</dbReference>
<organism evidence="2 3">
    <name type="scientific">Microlunatus ginsengisoli</name>
    <dbReference type="NCBI Taxonomy" id="363863"/>
    <lineage>
        <taxon>Bacteria</taxon>
        <taxon>Bacillati</taxon>
        <taxon>Actinomycetota</taxon>
        <taxon>Actinomycetes</taxon>
        <taxon>Propionibacteriales</taxon>
        <taxon>Propionibacteriaceae</taxon>
        <taxon>Microlunatus</taxon>
    </lineage>
</organism>
<comment type="caution">
    <text evidence="2">The sequence shown here is derived from an EMBL/GenBank/DDBJ whole genome shotgun (WGS) entry which is preliminary data.</text>
</comment>
<dbReference type="InterPro" id="IPR002213">
    <property type="entry name" value="UDP_glucos_trans"/>
</dbReference>
<dbReference type="RefSeq" id="WP_344802947.1">
    <property type="nucleotide sequence ID" value="NZ_BAABAB010000010.1"/>
</dbReference>
<dbReference type="Gene3D" id="3.40.50.2000">
    <property type="entry name" value="Glycogen Phosphorylase B"/>
    <property type="match status" value="2"/>
</dbReference>
<gene>
    <name evidence="2" type="ORF">GCM10022236_14860</name>
</gene>
<dbReference type="Proteomes" id="UP001501490">
    <property type="component" value="Unassembled WGS sequence"/>
</dbReference>
<sequence length="429" mass="44821">MADILIASVPIHGHVAPMLAAAASLVQRGHRIRFLTGARFAADVEASGSVFVPLPAEADFDDRIVAAGLADAQRPDGIRGLRYDVTRTFLAPARAQYDALVGALTERTDAVMVDPTFIGAGLLAAGPRAQRPPVIIGGVLPLTLASNWAPPFGPGIQPRPGPIRRLDRASFRLLRLMVERVVFAQAQRDFDALSRTVTGRGADAFVLDWVSITDGIVQFSTPSFEYPRPDATVPIRFAGPIIGPSSGELPDWWGDLDSGRPVVLVTQGTIANNDLGMLVRPAIEGLAGADLLVVVTTGGPPVADLGPLPANVRAAEFLPYADLFPKVDVFVTNGGYGGVQFALSHGTPLVAGGAGEDKPEVAARVGWSGVGVNLRTGRPSARAVADAVATVLRDSRYRAAAQLAAREIAAARGVVEIEELIAGLAVSPG</sequence>
<proteinExistence type="predicted"/>
<keyword evidence="3" id="KW-1185">Reference proteome</keyword>
<dbReference type="SUPFAM" id="SSF53756">
    <property type="entry name" value="UDP-Glycosyltransferase/glycogen phosphorylase"/>
    <property type="match status" value="1"/>
</dbReference>
<dbReference type="PANTHER" id="PTHR48050:SF13">
    <property type="entry name" value="STEROL 3-BETA-GLUCOSYLTRANSFERASE UGT80A2"/>
    <property type="match status" value="1"/>
</dbReference>